<dbReference type="CDD" id="cd06720">
    <property type="entry name" value="PDZ1_APBA1_3-like"/>
    <property type="match status" value="1"/>
</dbReference>
<keyword evidence="3" id="KW-0677">Repeat</keyword>
<dbReference type="SUPFAM" id="SSF50729">
    <property type="entry name" value="PH domain-like"/>
    <property type="match status" value="1"/>
</dbReference>
<evidence type="ECO:0000313" key="8">
    <source>
        <dbReference type="Proteomes" id="UP000694389"/>
    </source>
</evidence>
<organism evidence="7 8">
    <name type="scientific">Dicentrarchus labrax</name>
    <name type="common">European seabass</name>
    <name type="synonym">Morone labrax</name>
    <dbReference type="NCBI Taxonomy" id="13489"/>
    <lineage>
        <taxon>Eukaryota</taxon>
        <taxon>Metazoa</taxon>
        <taxon>Chordata</taxon>
        <taxon>Craniata</taxon>
        <taxon>Vertebrata</taxon>
        <taxon>Euteleostomi</taxon>
        <taxon>Actinopterygii</taxon>
        <taxon>Neopterygii</taxon>
        <taxon>Teleostei</taxon>
        <taxon>Neoteleostei</taxon>
        <taxon>Acanthomorphata</taxon>
        <taxon>Eupercaria</taxon>
        <taxon>Moronidae</taxon>
        <taxon>Dicentrarchus</taxon>
    </lineage>
</organism>
<dbReference type="GO" id="GO:0001540">
    <property type="term" value="F:amyloid-beta binding"/>
    <property type="evidence" value="ECO:0007669"/>
    <property type="project" value="TreeGrafter"/>
</dbReference>
<dbReference type="PROSITE" id="PS50106">
    <property type="entry name" value="PDZ"/>
    <property type="match status" value="2"/>
</dbReference>
<dbReference type="Proteomes" id="UP000694389">
    <property type="component" value="Unassembled WGS sequence"/>
</dbReference>
<dbReference type="InterPro" id="IPR036034">
    <property type="entry name" value="PDZ_sf"/>
</dbReference>
<dbReference type="CDD" id="cd22578">
    <property type="entry name" value="Mint1_CID"/>
    <property type="match status" value="1"/>
</dbReference>
<gene>
    <name evidence="7" type="primary">LOC127370746</name>
</gene>
<dbReference type="CDD" id="cd01208">
    <property type="entry name" value="PTB_X11"/>
    <property type="match status" value="1"/>
</dbReference>
<dbReference type="PANTHER" id="PTHR12345:SF14">
    <property type="entry name" value="AMYLOID-BETA A4 PRECURSOR PROTEIN-BINDING FAMILY A MEMBER 1"/>
    <property type="match status" value="1"/>
</dbReference>
<feature type="region of interest" description="Disordered" evidence="4">
    <location>
        <begin position="1"/>
        <end position="199"/>
    </location>
</feature>
<dbReference type="GO" id="GO:0007268">
    <property type="term" value="P:chemical synaptic transmission"/>
    <property type="evidence" value="ECO:0007669"/>
    <property type="project" value="TreeGrafter"/>
</dbReference>
<dbReference type="Gene3D" id="2.30.42.10">
    <property type="match status" value="2"/>
</dbReference>
<dbReference type="SUPFAM" id="SSF50156">
    <property type="entry name" value="PDZ domain-like"/>
    <property type="match status" value="2"/>
</dbReference>
<evidence type="ECO:0000256" key="2">
    <source>
        <dbReference type="ARBA" id="ARBA00022553"/>
    </source>
</evidence>
<keyword evidence="2" id="KW-0597">Phosphoprotein</keyword>
<dbReference type="GO" id="GO:0005737">
    <property type="term" value="C:cytoplasm"/>
    <property type="evidence" value="ECO:0007669"/>
    <property type="project" value="TreeGrafter"/>
</dbReference>
<dbReference type="Ensembl" id="ENSDLAT00005058607.2">
    <property type="protein sequence ID" value="ENSDLAP00005055184.2"/>
    <property type="gene ID" value="ENSDLAG00005023550.2"/>
</dbReference>
<proteinExistence type="predicted"/>
<keyword evidence="8" id="KW-1185">Reference proteome</keyword>
<evidence type="ECO:0000256" key="1">
    <source>
        <dbReference type="ARBA" id="ARBA00022448"/>
    </source>
</evidence>
<feature type="domain" description="PID" evidence="5">
    <location>
        <begin position="311"/>
        <end position="502"/>
    </location>
</feature>
<dbReference type="Gene3D" id="2.30.29.30">
    <property type="entry name" value="Pleckstrin-homology domain (PH domain)/Phosphotyrosine-binding domain (PTB)"/>
    <property type="match status" value="1"/>
</dbReference>
<feature type="compositionally biased region" description="Basic residues" evidence="4">
    <location>
        <begin position="55"/>
        <end position="84"/>
    </location>
</feature>
<feature type="region of interest" description="Disordered" evidence="4">
    <location>
        <begin position="348"/>
        <end position="370"/>
    </location>
</feature>
<sequence>MSHKYQGEASGEAGEEHKVPPRSRQPNGTTPGEPPVRRSWRPCQMLNQDGEPNPHHHHHHHPPHHHHHHHPPTGRGPPRHRRRPPSGQGQGQGQSQAQSPGLVPAVAPSKPDGEESRDTEPRPIQQPLGCRLHHYDGQSDGEGDSADQSPVPKSCRQAPRQAETQAKSPSSTQSSSGEAQEERNTVAPPGEEGSRGSGDAISLAIKDIREAIEEVKTKTVRSPYTPDKPVEPIWVMRQEVSPTEDVYPPQTTADHVSMTSLIINAYCFVFTEKYISQTFFPFVPSQIRRSLPQFPTFVDVPGPCDPEDLIDGIIFAATYLGCTHLLSERTPTKSARMQQAQEAMNRVRAAQKQAKNRKKSPDGEAPSTAEVDLFMSTQRIKVLNADTQESLMDLPLRTISYIADIGNMVVLMARGKMVRSRSAQENLDHTAEQTTMTHDDRRLYRMICHVFESEDAQLIAQSIGQSFSVAYQEFLRANGIDPEDLSQREYSDLLNTQDMYNDDLIHFSKSENCRDVYIEKQKGEILGVVIVESGWGSILPTVIIASMMHAGPAEKSGRLNIGDQIMTINGTSLVGLPLSTCQSIIKGLKSQSRIKMNIVRCPPVTMVLIRRPDLRYQLGFSVQNGIICSLMRGGIAERGGVRVGHRIIEINSQSVVATPHEKIVQILSNAMGEIHMKTMPAAMYRLLTAQEQPVYI</sequence>
<feature type="domain" description="PDZ" evidence="6">
    <location>
        <begin position="606"/>
        <end position="682"/>
    </location>
</feature>
<dbReference type="SMART" id="SM00228">
    <property type="entry name" value="PDZ"/>
    <property type="match status" value="2"/>
</dbReference>
<dbReference type="InterPro" id="IPR001478">
    <property type="entry name" value="PDZ"/>
</dbReference>
<feature type="domain" description="PDZ" evidence="6">
    <location>
        <begin position="515"/>
        <end position="600"/>
    </location>
</feature>
<dbReference type="InterPro" id="IPR011993">
    <property type="entry name" value="PH-like_dom_sf"/>
</dbReference>
<dbReference type="AlphaFoldDB" id="A0A8C4IB52"/>
<keyword evidence="1" id="KW-0813">Transport</keyword>
<dbReference type="SMART" id="SM00462">
    <property type="entry name" value="PTB"/>
    <property type="match status" value="1"/>
</dbReference>
<accession>A0A8C4IB52</accession>
<feature type="compositionally biased region" description="Basic and acidic residues" evidence="4">
    <location>
        <begin position="111"/>
        <end position="121"/>
    </location>
</feature>
<dbReference type="InterPro" id="IPR006020">
    <property type="entry name" value="PTB/PI_dom"/>
</dbReference>
<evidence type="ECO:0000256" key="4">
    <source>
        <dbReference type="SAM" id="MobiDB-lite"/>
    </source>
</evidence>
<dbReference type="GeneTree" id="ENSGT00940000156820"/>
<protein>
    <submittedName>
        <fullName evidence="7">Amyloid beta (A4) precursor protein-binding, family A, member 1b</fullName>
    </submittedName>
</protein>
<evidence type="ECO:0000256" key="3">
    <source>
        <dbReference type="ARBA" id="ARBA00022737"/>
    </source>
</evidence>
<reference evidence="7" key="1">
    <citation type="submission" date="2025-08" db="UniProtKB">
        <authorList>
            <consortium name="Ensembl"/>
        </authorList>
    </citation>
    <scope>IDENTIFICATION</scope>
</reference>
<name>A0A8C4IB52_DICLA</name>
<dbReference type="Pfam" id="PF00595">
    <property type="entry name" value="PDZ"/>
    <property type="match status" value="2"/>
</dbReference>
<dbReference type="GO" id="GO:0043197">
    <property type="term" value="C:dendritic spine"/>
    <property type="evidence" value="ECO:0007669"/>
    <property type="project" value="TreeGrafter"/>
</dbReference>
<reference evidence="7" key="2">
    <citation type="submission" date="2025-09" db="UniProtKB">
        <authorList>
            <consortium name="Ensembl"/>
        </authorList>
    </citation>
    <scope>IDENTIFICATION</scope>
</reference>
<dbReference type="FunFam" id="2.30.42.10:FF:000017">
    <property type="entry name" value="Amyloid beta A4 protein-binding family A member 1"/>
    <property type="match status" value="1"/>
</dbReference>
<evidence type="ECO:0000259" key="5">
    <source>
        <dbReference type="PROSITE" id="PS01179"/>
    </source>
</evidence>
<dbReference type="PANTHER" id="PTHR12345">
    <property type="entry name" value="SYNTENIN RELATED"/>
    <property type="match status" value="1"/>
</dbReference>
<dbReference type="CDD" id="cd06793">
    <property type="entry name" value="PDZ2_APBA1_3-like"/>
    <property type="match status" value="1"/>
</dbReference>
<dbReference type="PROSITE" id="PS01179">
    <property type="entry name" value="PID"/>
    <property type="match status" value="1"/>
</dbReference>
<dbReference type="FunFam" id="2.30.29.30:FF:000044">
    <property type="entry name" value="amyloid beta A4 precursor protein-binding family A member 1"/>
    <property type="match status" value="1"/>
</dbReference>
<dbReference type="GO" id="GO:0005886">
    <property type="term" value="C:plasma membrane"/>
    <property type="evidence" value="ECO:0007669"/>
    <property type="project" value="TreeGrafter"/>
</dbReference>
<dbReference type="Pfam" id="PF00640">
    <property type="entry name" value="PID"/>
    <property type="match status" value="1"/>
</dbReference>
<evidence type="ECO:0000259" key="6">
    <source>
        <dbReference type="PROSITE" id="PS50106"/>
    </source>
</evidence>
<dbReference type="InterPro" id="IPR051230">
    <property type="entry name" value="APP-Binding"/>
</dbReference>
<dbReference type="FunFam" id="2.30.42.10:FF:000007">
    <property type="entry name" value="Amyloid beta A4 protein-binding family A member"/>
    <property type="match status" value="1"/>
</dbReference>
<evidence type="ECO:0000313" key="7">
    <source>
        <dbReference type="Ensembl" id="ENSDLAP00005055184.2"/>
    </source>
</evidence>